<keyword evidence="2" id="KW-1185">Reference proteome</keyword>
<reference evidence="1 2" key="1">
    <citation type="journal article" date="2022" name="Plant J.">
        <title>Chromosome-level genome of Camellia lanceoleosa provides a valuable resource for understanding genome evolution and self-incompatibility.</title>
        <authorList>
            <person name="Gong W."/>
            <person name="Xiao S."/>
            <person name="Wang L."/>
            <person name="Liao Z."/>
            <person name="Chang Y."/>
            <person name="Mo W."/>
            <person name="Hu G."/>
            <person name="Li W."/>
            <person name="Zhao G."/>
            <person name="Zhu H."/>
            <person name="Hu X."/>
            <person name="Ji K."/>
            <person name="Xiang X."/>
            <person name="Song Q."/>
            <person name="Yuan D."/>
            <person name="Jin S."/>
            <person name="Zhang L."/>
        </authorList>
    </citation>
    <scope>NUCLEOTIDE SEQUENCE [LARGE SCALE GENOMIC DNA]</scope>
    <source>
        <strain evidence="1">SQ_2022a</strain>
    </source>
</reference>
<dbReference type="Proteomes" id="UP001060215">
    <property type="component" value="Chromosome 6"/>
</dbReference>
<evidence type="ECO:0000313" key="2">
    <source>
        <dbReference type="Proteomes" id="UP001060215"/>
    </source>
</evidence>
<gene>
    <name evidence="1" type="ORF">LOK49_LG03G03434</name>
</gene>
<accession>A0ACC0IAN6</accession>
<proteinExistence type="predicted"/>
<comment type="caution">
    <text evidence="1">The sequence shown here is derived from an EMBL/GenBank/DDBJ whole genome shotgun (WGS) entry which is preliminary data.</text>
</comment>
<protein>
    <submittedName>
        <fullName evidence="1">Uncharacterized protein</fullName>
    </submittedName>
</protein>
<organism evidence="1 2">
    <name type="scientific">Camellia lanceoleosa</name>
    <dbReference type="NCBI Taxonomy" id="1840588"/>
    <lineage>
        <taxon>Eukaryota</taxon>
        <taxon>Viridiplantae</taxon>
        <taxon>Streptophyta</taxon>
        <taxon>Embryophyta</taxon>
        <taxon>Tracheophyta</taxon>
        <taxon>Spermatophyta</taxon>
        <taxon>Magnoliopsida</taxon>
        <taxon>eudicotyledons</taxon>
        <taxon>Gunneridae</taxon>
        <taxon>Pentapetalae</taxon>
        <taxon>asterids</taxon>
        <taxon>Ericales</taxon>
        <taxon>Theaceae</taxon>
        <taxon>Camellia</taxon>
    </lineage>
</organism>
<evidence type="ECO:0000313" key="1">
    <source>
        <dbReference type="EMBL" id="KAI8022636.1"/>
    </source>
</evidence>
<name>A0ACC0IAN6_9ERIC</name>
<dbReference type="EMBL" id="CM045763">
    <property type="protein sequence ID" value="KAI8022636.1"/>
    <property type="molecule type" value="Genomic_DNA"/>
</dbReference>
<sequence>MASESTVVSDHPTAPEQVEKPNEEMKKIEQEGLPPFNGGGEEEKPKAEALPSQTAPSCESEEKYKKIEPSIAGEVKKTDDAPVLDVSVKDKPDSPIVTDSTKSPPEDQPTIESVEKRPQEQPPVESVEKQLEEQPKMDDTSETSIEAVEKSEEQVEVLPVKESEAAVVVKDTENSEPEPKKEEIPEPVPKVDNTQQKQSEVAEQVEKELSGTDVIEGQSNDEVVESGKIELESEGKDVKTGEQNEEKKGIAKESDEPRTDKVEELSSAISPTEVTEKSLEGDITSRDIELIAKNGKESIKDEAANSVKTEKNEEEGKVDEVTTSTIKEPIEESQKSKTEAKGEETVQSETNLEKEKEAGDIAKPEVPTPESNEAPKDEVISVKPTSKRSNNIMAKVKQSLVKAKKAIIGKSPNSKTVSSETKSDVKDK</sequence>